<accession>A0A5D3CP17</accession>
<dbReference type="AlphaFoldDB" id="A0A5D3CP17"/>
<dbReference type="Proteomes" id="UP000321947">
    <property type="component" value="Unassembled WGS sequence"/>
</dbReference>
<keyword evidence="1" id="KW-0378">Hydrolase</keyword>
<proteinExistence type="predicted"/>
<dbReference type="EMBL" id="SSTD01009863">
    <property type="protein sequence ID" value="TYK13627.1"/>
    <property type="molecule type" value="Genomic_DNA"/>
</dbReference>
<evidence type="ECO:0000313" key="2">
    <source>
        <dbReference type="Proteomes" id="UP000321947"/>
    </source>
</evidence>
<sequence>MTFDGSLKGPTKAEMWITFMETIFRNMRCPNNQKAQCDVSQITWKQFNENFYAKFFSTNLKDTKHPEFLELKQG</sequence>
<gene>
    <name evidence="1" type="ORF">E5676_scaffold299G001310</name>
</gene>
<comment type="caution">
    <text evidence="1">The sequence shown here is derived from an EMBL/GenBank/DDBJ whole genome shotgun (WGS) entry which is preliminary data.</text>
</comment>
<evidence type="ECO:0000313" key="1">
    <source>
        <dbReference type="EMBL" id="TYK13627.1"/>
    </source>
</evidence>
<reference evidence="1 2" key="1">
    <citation type="submission" date="2019-08" db="EMBL/GenBank/DDBJ databases">
        <title>Draft genome sequences of two oriental melons (Cucumis melo L. var makuwa).</title>
        <authorList>
            <person name="Kwon S.-Y."/>
        </authorList>
    </citation>
    <scope>NUCLEOTIDE SEQUENCE [LARGE SCALE GENOMIC DNA]</scope>
    <source>
        <strain evidence="2">cv. Chang Bougi</strain>
        <tissue evidence="1">Leaf</tissue>
    </source>
</reference>
<keyword evidence="1" id="KW-0645">Protease</keyword>
<dbReference type="GO" id="GO:0008233">
    <property type="term" value="F:peptidase activity"/>
    <property type="evidence" value="ECO:0007669"/>
    <property type="project" value="UniProtKB-KW"/>
</dbReference>
<name>A0A5D3CP17_CUCMM</name>
<protein>
    <submittedName>
        <fullName evidence="1">Gag protease polyprotein</fullName>
    </submittedName>
</protein>
<dbReference type="GO" id="GO:0006508">
    <property type="term" value="P:proteolysis"/>
    <property type="evidence" value="ECO:0007669"/>
    <property type="project" value="UniProtKB-KW"/>
</dbReference>
<organism evidence="1 2">
    <name type="scientific">Cucumis melo var. makuwa</name>
    <name type="common">Oriental melon</name>
    <dbReference type="NCBI Taxonomy" id="1194695"/>
    <lineage>
        <taxon>Eukaryota</taxon>
        <taxon>Viridiplantae</taxon>
        <taxon>Streptophyta</taxon>
        <taxon>Embryophyta</taxon>
        <taxon>Tracheophyta</taxon>
        <taxon>Spermatophyta</taxon>
        <taxon>Magnoliopsida</taxon>
        <taxon>eudicotyledons</taxon>
        <taxon>Gunneridae</taxon>
        <taxon>Pentapetalae</taxon>
        <taxon>rosids</taxon>
        <taxon>fabids</taxon>
        <taxon>Cucurbitales</taxon>
        <taxon>Cucurbitaceae</taxon>
        <taxon>Benincaseae</taxon>
        <taxon>Cucumis</taxon>
    </lineage>
</organism>